<evidence type="ECO:0000256" key="5">
    <source>
        <dbReference type="SAM" id="MobiDB-lite"/>
    </source>
</evidence>
<evidence type="ECO:0000313" key="7">
    <source>
        <dbReference type="EMBL" id="SHJ89240.1"/>
    </source>
</evidence>
<dbReference type="EMBL" id="FQZF01000024">
    <property type="protein sequence ID" value="SHJ89240.1"/>
    <property type="molecule type" value="Genomic_DNA"/>
</dbReference>
<dbReference type="InterPro" id="IPR006311">
    <property type="entry name" value="TAT_signal"/>
</dbReference>
<keyword evidence="8" id="KW-1185">Reference proteome</keyword>
<dbReference type="PROSITE" id="PS51318">
    <property type="entry name" value="TAT"/>
    <property type="match status" value="1"/>
</dbReference>
<dbReference type="InterPro" id="IPR039424">
    <property type="entry name" value="SBP_5"/>
</dbReference>
<reference evidence="7 8" key="1">
    <citation type="submission" date="2016-11" db="EMBL/GenBank/DDBJ databases">
        <authorList>
            <person name="Jaros S."/>
            <person name="Januszkiewicz K."/>
            <person name="Wedrychowicz H."/>
        </authorList>
    </citation>
    <scope>NUCLEOTIDE SEQUENCE [LARGE SCALE GENOMIC DNA]</scope>
    <source>
        <strain evidence="7 8">DSM 14916</strain>
    </source>
</reference>
<dbReference type="GO" id="GO:0015833">
    <property type="term" value="P:peptide transport"/>
    <property type="evidence" value="ECO:0007669"/>
    <property type="project" value="TreeGrafter"/>
</dbReference>
<gene>
    <name evidence="7" type="ORF">SAMN02745194_03650</name>
</gene>
<dbReference type="RefSeq" id="WP_245818357.1">
    <property type="nucleotide sequence ID" value="NZ_FQZF01000024.1"/>
</dbReference>
<dbReference type="PANTHER" id="PTHR30290:SF9">
    <property type="entry name" value="OLIGOPEPTIDE-BINDING PROTEIN APPA"/>
    <property type="match status" value="1"/>
</dbReference>
<dbReference type="STRING" id="198092.SAMN02745194_03650"/>
<name>A0A1M6N0J1_9PROT</name>
<dbReference type="Pfam" id="PF00496">
    <property type="entry name" value="SBP_bac_5"/>
    <property type="match status" value="1"/>
</dbReference>
<dbReference type="Proteomes" id="UP000184387">
    <property type="component" value="Unassembled WGS sequence"/>
</dbReference>
<evidence type="ECO:0000256" key="1">
    <source>
        <dbReference type="ARBA" id="ARBA00004418"/>
    </source>
</evidence>
<keyword evidence="4" id="KW-0732">Signal</keyword>
<evidence type="ECO:0000256" key="4">
    <source>
        <dbReference type="ARBA" id="ARBA00022729"/>
    </source>
</evidence>
<dbReference type="AlphaFoldDB" id="A0A1M6N0J1"/>
<proteinExistence type="inferred from homology"/>
<feature type="region of interest" description="Disordered" evidence="5">
    <location>
        <begin position="38"/>
        <end position="59"/>
    </location>
</feature>
<dbReference type="GO" id="GO:0043190">
    <property type="term" value="C:ATP-binding cassette (ABC) transporter complex"/>
    <property type="evidence" value="ECO:0007669"/>
    <property type="project" value="InterPro"/>
</dbReference>
<evidence type="ECO:0000259" key="6">
    <source>
        <dbReference type="Pfam" id="PF00496"/>
    </source>
</evidence>
<organism evidence="7 8">
    <name type="scientific">Muricoccus roseus</name>
    <dbReference type="NCBI Taxonomy" id="198092"/>
    <lineage>
        <taxon>Bacteria</taxon>
        <taxon>Pseudomonadati</taxon>
        <taxon>Pseudomonadota</taxon>
        <taxon>Alphaproteobacteria</taxon>
        <taxon>Acetobacterales</taxon>
        <taxon>Roseomonadaceae</taxon>
        <taxon>Muricoccus</taxon>
    </lineage>
</organism>
<dbReference type="InterPro" id="IPR030678">
    <property type="entry name" value="Peptide/Ni-bd"/>
</dbReference>
<dbReference type="Gene3D" id="3.10.105.10">
    <property type="entry name" value="Dipeptide-binding Protein, Domain 3"/>
    <property type="match status" value="1"/>
</dbReference>
<evidence type="ECO:0000256" key="2">
    <source>
        <dbReference type="ARBA" id="ARBA00005695"/>
    </source>
</evidence>
<evidence type="ECO:0000256" key="3">
    <source>
        <dbReference type="ARBA" id="ARBA00022448"/>
    </source>
</evidence>
<accession>A0A1M6N0J1</accession>
<dbReference type="GO" id="GO:1904680">
    <property type="term" value="F:peptide transmembrane transporter activity"/>
    <property type="evidence" value="ECO:0007669"/>
    <property type="project" value="TreeGrafter"/>
</dbReference>
<keyword evidence="3" id="KW-0813">Transport</keyword>
<comment type="similarity">
    <text evidence="2">Belongs to the bacterial solute-binding protein 5 family.</text>
</comment>
<dbReference type="InterPro" id="IPR000914">
    <property type="entry name" value="SBP_5_dom"/>
</dbReference>
<evidence type="ECO:0000313" key="8">
    <source>
        <dbReference type="Proteomes" id="UP000184387"/>
    </source>
</evidence>
<dbReference type="GO" id="GO:0030288">
    <property type="term" value="C:outer membrane-bounded periplasmic space"/>
    <property type="evidence" value="ECO:0007669"/>
    <property type="project" value="UniProtKB-ARBA"/>
</dbReference>
<dbReference type="SUPFAM" id="SSF53850">
    <property type="entry name" value="Periplasmic binding protein-like II"/>
    <property type="match status" value="1"/>
</dbReference>
<dbReference type="PANTHER" id="PTHR30290">
    <property type="entry name" value="PERIPLASMIC BINDING COMPONENT OF ABC TRANSPORTER"/>
    <property type="match status" value="1"/>
</dbReference>
<dbReference type="Gene3D" id="3.40.190.10">
    <property type="entry name" value="Periplasmic binding protein-like II"/>
    <property type="match status" value="1"/>
</dbReference>
<sequence length="549" mass="59548">MPEPRIDRRSALLAGAGLMGAGLLRPGSGLPGFGLTGSGGAARAQGAPPAEAGIYGPDDPQARRGGVLTVAIANEPPNLDPFHQAGDARTAITVLMYQGLMYEDASGVAKPLLAESMAVSEDGLAYTFALRRGVRFHNGQPMTAADVKYSYDYVRDPANGSPGAADFGAIRAIETPDDHTVVIRLSEPNASLPMTLTNRFGCVIPRDTFANSQARSRLSQQSVGTGPFMLQEFRPQSHIRMARFPNYWRQGQPYLDGVLFSVQPNAASVLVALRSRRVDLALLARPQDAEQLQGQPGLSITSALSLRQCSLDLDCNHAQLKDVRVRQAIALSIDKKAVMQAAISGKGQVLGTIPAAMQESWGAPLDSLPYQKTDPARAKALLAEAGLGDGFALDLVSIIGFEWMDPAAVTIAQQLSAVGIRLNIQRVELGVWLNAFRTRNMRFTFNDWGTQPDPHSLYYRHFHSAPRGADFRNWNNAEADRLMDAGMASADPAARKQAYLGLQRVMDETVPTIMLYSPDLVTVSQQRVRNYVQHPTGWWFGLAKAWIAT</sequence>
<dbReference type="PIRSF" id="PIRSF002741">
    <property type="entry name" value="MppA"/>
    <property type="match status" value="1"/>
</dbReference>
<feature type="compositionally biased region" description="Low complexity" evidence="5">
    <location>
        <begin position="41"/>
        <end position="53"/>
    </location>
</feature>
<feature type="domain" description="Solute-binding protein family 5" evidence="6">
    <location>
        <begin position="110"/>
        <end position="466"/>
    </location>
</feature>
<protein>
    <submittedName>
        <fullName evidence="7">Peptide/nickel transport system substrate-binding protein</fullName>
    </submittedName>
</protein>
<comment type="subcellular location">
    <subcellularLocation>
        <location evidence="1">Periplasm</location>
    </subcellularLocation>
</comment>